<sequence length="222" mass="25479">MVDYLCIIQARLNSSRLPAKIMLDLGGKTLVERVFETVSKSKKIEHVVVATSNDITDDIVGKKLSSVGIEVFRGSLTNVLNRFYILAKKYKAKNIVRVTADNPLMDANLIDELIAIYEENECDYSMFSGAVYGLSAEVFSFAALEEAEKNARNDFDREHVTPYIKEKGNIYIEPIEKKYHNPDLRATIDTLDDYISMQKFYMYCKELDKESNIDNFMQFHQI</sequence>
<protein>
    <recommendedName>
        <fullName evidence="3">Spore coat protein</fullName>
    </recommendedName>
</protein>
<dbReference type="Gene3D" id="3.90.550.10">
    <property type="entry name" value="Spore Coat Polysaccharide Biosynthesis Protein SpsA, Chain A"/>
    <property type="match status" value="1"/>
</dbReference>
<dbReference type="InterPro" id="IPR003329">
    <property type="entry name" value="Cytidylyl_trans"/>
</dbReference>
<evidence type="ECO:0000313" key="2">
    <source>
        <dbReference type="Proteomes" id="UP001628164"/>
    </source>
</evidence>
<dbReference type="EMBL" id="BTHG01000010">
    <property type="protein sequence ID" value="GMN90418.1"/>
    <property type="molecule type" value="Genomic_DNA"/>
</dbReference>
<comment type="caution">
    <text evidence="1">The sequence shown here is derived from an EMBL/GenBank/DDBJ whole genome shotgun (WGS) entry which is preliminary data.</text>
</comment>
<keyword evidence="2" id="KW-1185">Reference proteome</keyword>
<dbReference type="Pfam" id="PF02348">
    <property type="entry name" value="CTP_transf_3"/>
    <property type="match status" value="1"/>
</dbReference>
<dbReference type="SUPFAM" id="SSF53448">
    <property type="entry name" value="Nucleotide-diphospho-sugar transferases"/>
    <property type="match status" value="1"/>
</dbReference>
<proteinExistence type="predicted"/>
<accession>A0ABQ6PIL0</accession>
<evidence type="ECO:0008006" key="3">
    <source>
        <dbReference type="Google" id="ProtNLM"/>
    </source>
</evidence>
<reference evidence="1 2" key="1">
    <citation type="journal article" date="2024" name="Dis. Aquat. Organ.">
        <title>Francisella sciaenopsi sp. nov. isolated from diseased red drum Sciaenops ocellatus in Florida, USA.</title>
        <authorList>
            <person name="Kawahara M."/>
            <person name="Cody T.T."/>
            <person name="Yanong R.P.E."/>
            <person name="Henderson E."/>
            <person name="Yazdi Z."/>
            <person name="Soto E."/>
        </authorList>
    </citation>
    <scope>NUCLEOTIDE SEQUENCE [LARGE SCALE GENOMIC DNA]</scope>
    <source>
        <strain evidence="1 2">R22-20-7</strain>
    </source>
</reference>
<gene>
    <name evidence="1" type="ORF">fsci_19060</name>
</gene>
<evidence type="ECO:0000313" key="1">
    <source>
        <dbReference type="EMBL" id="GMN90418.1"/>
    </source>
</evidence>
<dbReference type="Proteomes" id="UP001628164">
    <property type="component" value="Unassembled WGS sequence"/>
</dbReference>
<dbReference type="InterPro" id="IPR029044">
    <property type="entry name" value="Nucleotide-diphossugar_trans"/>
</dbReference>
<dbReference type="PANTHER" id="PTHR42866:SF1">
    <property type="entry name" value="SPORE COAT POLYSACCHARIDE BIOSYNTHESIS PROTEIN SPSF"/>
    <property type="match status" value="1"/>
</dbReference>
<name>A0ABQ6PIL0_9GAMM</name>
<organism evidence="1 2">
    <name type="scientific">Francisella sciaenopsi</name>
    <dbReference type="NCBI Taxonomy" id="3055034"/>
    <lineage>
        <taxon>Bacteria</taxon>
        <taxon>Pseudomonadati</taxon>
        <taxon>Pseudomonadota</taxon>
        <taxon>Gammaproteobacteria</taxon>
        <taxon>Thiotrichales</taxon>
        <taxon>Francisellaceae</taxon>
        <taxon>Francisella</taxon>
    </lineage>
</organism>
<dbReference type="PANTHER" id="PTHR42866">
    <property type="entry name" value="3-DEOXY-MANNO-OCTULOSONATE CYTIDYLYLTRANSFERASE"/>
    <property type="match status" value="1"/>
</dbReference>